<evidence type="ECO:0000256" key="6">
    <source>
        <dbReference type="ARBA" id="ARBA00023014"/>
    </source>
</evidence>
<organism evidence="8 9">
    <name type="scientific">Antrihabitans stalagmiti</name>
    <dbReference type="NCBI Taxonomy" id="2799499"/>
    <lineage>
        <taxon>Bacteria</taxon>
        <taxon>Bacillati</taxon>
        <taxon>Actinomycetota</taxon>
        <taxon>Actinomycetes</taxon>
        <taxon>Mycobacteriales</taxon>
        <taxon>Nocardiaceae</taxon>
        <taxon>Antrihabitans</taxon>
    </lineage>
</organism>
<dbReference type="GO" id="GO:0046872">
    <property type="term" value="F:metal ion binding"/>
    <property type="evidence" value="ECO:0007669"/>
    <property type="project" value="UniProtKB-KW"/>
</dbReference>
<evidence type="ECO:0000256" key="3">
    <source>
        <dbReference type="ARBA" id="ARBA00022723"/>
    </source>
</evidence>
<gene>
    <name evidence="8" type="primary">cobG</name>
    <name evidence="8" type="ORF">JGU71_02040</name>
</gene>
<keyword evidence="5" id="KW-0408">Iron</keyword>
<proteinExistence type="predicted"/>
<evidence type="ECO:0000313" key="9">
    <source>
        <dbReference type="Proteomes" id="UP000655868"/>
    </source>
</evidence>
<evidence type="ECO:0000259" key="7">
    <source>
        <dbReference type="Pfam" id="PF03460"/>
    </source>
</evidence>
<dbReference type="InterPro" id="IPR036136">
    <property type="entry name" value="Nit/Sulf_reduc_fer-like_dom_sf"/>
</dbReference>
<dbReference type="GO" id="GO:0051539">
    <property type="term" value="F:4 iron, 4 sulfur cluster binding"/>
    <property type="evidence" value="ECO:0007669"/>
    <property type="project" value="UniProtKB-KW"/>
</dbReference>
<dbReference type="InterPro" id="IPR051329">
    <property type="entry name" value="NIR_SIR_4Fe-4S"/>
</dbReference>
<dbReference type="InterPro" id="IPR012798">
    <property type="entry name" value="Cbl_synth_CobG-like"/>
</dbReference>
<dbReference type="AlphaFoldDB" id="A0A934NLX4"/>
<keyword evidence="2" id="KW-0349">Heme</keyword>
<dbReference type="Gene3D" id="3.90.480.10">
    <property type="entry name" value="Sulfite Reductase Hemoprotein,Domain 2"/>
    <property type="match status" value="1"/>
</dbReference>
<comment type="caution">
    <text evidence="8">The sequence shown here is derived from an EMBL/GenBank/DDBJ whole genome shotgun (WGS) entry which is preliminary data.</text>
</comment>
<keyword evidence="1" id="KW-0004">4Fe-4S</keyword>
<dbReference type="NCBIfam" id="TIGR02435">
    <property type="entry name" value="CobG"/>
    <property type="match status" value="1"/>
</dbReference>
<dbReference type="SUPFAM" id="SSF56014">
    <property type="entry name" value="Nitrite and sulphite reductase 4Fe-4S domain-like"/>
    <property type="match status" value="1"/>
</dbReference>
<dbReference type="Gene3D" id="3.30.413.10">
    <property type="entry name" value="Sulfite Reductase Hemoprotein, domain 1"/>
    <property type="match status" value="1"/>
</dbReference>
<keyword evidence="4 8" id="KW-0560">Oxidoreductase</keyword>
<reference evidence="8" key="1">
    <citation type="submission" date="2020-12" db="EMBL/GenBank/DDBJ databases">
        <title>Antrihabitans popcorni sp. nov. and Antrihabitans auranticaus sp. nov., isolated from a larva cave.</title>
        <authorList>
            <person name="Lee S.D."/>
            <person name="Kim I.S."/>
        </authorList>
    </citation>
    <scope>NUCLEOTIDE SEQUENCE</scope>
    <source>
        <strain evidence="8">YC3-6</strain>
    </source>
</reference>
<dbReference type="InterPro" id="IPR045854">
    <property type="entry name" value="NO2/SO3_Rdtase_4Fe4S_sf"/>
</dbReference>
<evidence type="ECO:0000256" key="5">
    <source>
        <dbReference type="ARBA" id="ARBA00023004"/>
    </source>
</evidence>
<sequence length="373" mass="39165">MSRSRPDACPGALQVHHAADGALARVRLPGGLLTPDQLTTLADAAIDLGNGDIELTVRGNVQLRAVSDPAALADRLAEAGLLPSATHERVRNIVASPLSGRISGLVDVREHVLGLDAAIRADAVLAELPGRVLLSIDDGRGDVSGLGADIGLHAVSDREFALVLAGADTGARVSIDDGVDYAIRAALAFVDHRSDEWRLAELEGGVGTLLDSLGLVGDADPLTFEPPELPPIGWLPQDDGLVSLGAGVRLGILPARTAQFLAAIERPIIVTPWRSIIIADLDEWAAEQVVRVLAPKGLIFDSESPWLRISACTGKPGCDKSRADVRADVTDAVENDELPTAGRQHWVGCDRKCGRPRGDVTDVVATDAGYVVD</sequence>
<evidence type="ECO:0000256" key="1">
    <source>
        <dbReference type="ARBA" id="ARBA00022485"/>
    </source>
</evidence>
<protein>
    <submittedName>
        <fullName evidence="8">Precorrin-3B synthase</fullName>
        <ecNumber evidence="8">1.14.13.83</ecNumber>
    </submittedName>
</protein>
<dbReference type="SUPFAM" id="SSF55124">
    <property type="entry name" value="Nitrite/Sulfite reductase N-terminal domain-like"/>
    <property type="match status" value="2"/>
</dbReference>
<dbReference type="InterPro" id="IPR005117">
    <property type="entry name" value="NiRdtase/SiRdtase_haem-b_fer"/>
</dbReference>
<dbReference type="EC" id="1.14.13.83" evidence="8"/>
<evidence type="ECO:0000313" key="8">
    <source>
        <dbReference type="EMBL" id="MBJ8337656.1"/>
    </source>
</evidence>
<dbReference type="RefSeq" id="WP_199701467.1">
    <property type="nucleotide sequence ID" value="NZ_JAEMNV010000001.1"/>
</dbReference>
<accession>A0A934NLX4</accession>
<evidence type="ECO:0000256" key="4">
    <source>
        <dbReference type="ARBA" id="ARBA00023002"/>
    </source>
</evidence>
<dbReference type="EMBL" id="JAEMNV010000001">
    <property type="protein sequence ID" value="MBJ8337656.1"/>
    <property type="molecule type" value="Genomic_DNA"/>
</dbReference>
<dbReference type="GO" id="GO:0043818">
    <property type="term" value="F:precorrin-3B synthase activity"/>
    <property type="evidence" value="ECO:0007669"/>
    <property type="project" value="UniProtKB-EC"/>
</dbReference>
<dbReference type="PANTHER" id="PTHR32439">
    <property type="entry name" value="FERREDOXIN--NITRITE REDUCTASE, CHLOROPLASTIC"/>
    <property type="match status" value="1"/>
</dbReference>
<keyword evidence="3" id="KW-0479">Metal-binding</keyword>
<name>A0A934NLX4_9NOCA</name>
<keyword evidence="9" id="KW-1185">Reference proteome</keyword>
<evidence type="ECO:0000256" key="2">
    <source>
        <dbReference type="ARBA" id="ARBA00022617"/>
    </source>
</evidence>
<dbReference type="Proteomes" id="UP000655868">
    <property type="component" value="Unassembled WGS sequence"/>
</dbReference>
<keyword evidence="6" id="KW-0411">Iron-sulfur</keyword>
<dbReference type="Pfam" id="PF03460">
    <property type="entry name" value="NIR_SIR_ferr"/>
    <property type="match status" value="1"/>
</dbReference>
<feature type="domain" description="Nitrite/Sulfite reductase ferredoxin-like" evidence="7">
    <location>
        <begin position="23"/>
        <end position="68"/>
    </location>
</feature>
<dbReference type="PANTHER" id="PTHR32439:SF9">
    <property type="entry name" value="BLR3264 PROTEIN"/>
    <property type="match status" value="1"/>
</dbReference>